<dbReference type="EMBL" id="CAADJD010000020">
    <property type="protein sequence ID" value="VFS68170.1"/>
    <property type="molecule type" value="Genomic_DNA"/>
</dbReference>
<evidence type="ECO:0000256" key="3">
    <source>
        <dbReference type="ARBA" id="ARBA00023295"/>
    </source>
</evidence>
<dbReference type="GO" id="GO:0004564">
    <property type="term" value="F:beta-fructofuranosidase activity"/>
    <property type="evidence" value="ECO:0007669"/>
    <property type="project" value="UniProtKB-EC"/>
</dbReference>
<gene>
    <name evidence="5" type="primary">sacA_3</name>
    <name evidence="5" type="ORF">NCTC12993_03915</name>
</gene>
<dbReference type="EC" id="3.2.1.26" evidence="5"/>
<feature type="domain" description="Glycosyl hydrolase family 32 N-terminal" evidence="4">
    <location>
        <begin position="1"/>
        <end position="60"/>
    </location>
</feature>
<keyword evidence="6" id="KW-1185">Reference proteome</keyword>
<evidence type="ECO:0000256" key="1">
    <source>
        <dbReference type="ARBA" id="ARBA00009902"/>
    </source>
</evidence>
<organism evidence="5 6">
    <name type="scientific">Kluyvera cryocrescens</name>
    <name type="common">Kluyvera citrophila</name>
    <dbReference type="NCBI Taxonomy" id="580"/>
    <lineage>
        <taxon>Bacteria</taxon>
        <taxon>Pseudomonadati</taxon>
        <taxon>Pseudomonadota</taxon>
        <taxon>Gammaproteobacteria</taxon>
        <taxon>Enterobacterales</taxon>
        <taxon>Enterobacteriaceae</taxon>
        <taxon>Kluyvera</taxon>
    </lineage>
</organism>
<accession>A0A485B578</accession>
<reference evidence="5 6" key="1">
    <citation type="submission" date="2019-03" db="EMBL/GenBank/DDBJ databases">
        <authorList>
            <consortium name="Pathogen Informatics"/>
        </authorList>
    </citation>
    <scope>NUCLEOTIDE SEQUENCE [LARGE SCALE GENOMIC DNA]</scope>
    <source>
        <strain evidence="5 6">NCTC12993</strain>
    </source>
</reference>
<comment type="similarity">
    <text evidence="1">Belongs to the glycosyl hydrolase 32 family.</text>
</comment>
<keyword evidence="2 5" id="KW-0378">Hydrolase</keyword>
<evidence type="ECO:0000259" key="4">
    <source>
        <dbReference type="Pfam" id="PF00251"/>
    </source>
</evidence>
<dbReference type="Proteomes" id="UP000401081">
    <property type="component" value="Unassembled WGS sequence"/>
</dbReference>
<keyword evidence="3 5" id="KW-0326">Glycosidase</keyword>
<dbReference type="Gene3D" id="2.115.10.20">
    <property type="entry name" value="Glycosyl hydrolase domain, family 43"/>
    <property type="match status" value="1"/>
</dbReference>
<evidence type="ECO:0000313" key="5">
    <source>
        <dbReference type="EMBL" id="VFS68170.1"/>
    </source>
</evidence>
<proteinExistence type="inferred from homology"/>
<evidence type="ECO:0000313" key="6">
    <source>
        <dbReference type="Proteomes" id="UP000401081"/>
    </source>
</evidence>
<dbReference type="Pfam" id="PF00251">
    <property type="entry name" value="Glyco_hydro_32N"/>
    <property type="match status" value="1"/>
</dbReference>
<dbReference type="AlphaFoldDB" id="A0A485B578"/>
<sequence>MIGDWQPGQPFVPEGEFIEMDHGHDFYAPQSFLTPDGRRIVMGVAGYVGIADAGATRWLGGNALFTA</sequence>
<dbReference type="InterPro" id="IPR013148">
    <property type="entry name" value="Glyco_hydro_32_N"/>
</dbReference>
<dbReference type="SUPFAM" id="SSF75005">
    <property type="entry name" value="Arabinanase/levansucrase/invertase"/>
    <property type="match status" value="1"/>
</dbReference>
<evidence type="ECO:0000256" key="2">
    <source>
        <dbReference type="ARBA" id="ARBA00022801"/>
    </source>
</evidence>
<dbReference type="InterPro" id="IPR023296">
    <property type="entry name" value="Glyco_hydro_beta-prop_sf"/>
</dbReference>
<name>A0A485B578_KLUCR</name>
<protein>
    <submittedName>
        <fullName evidence="5">Sucrose-6-phosphate hydrolase</fullName>
        <ecNumber evidence="5">3.2.1.26</ecNumber>
    </submittedName>
</protein>